<dbReference type="AlphaFoldDB" id="A0A409X170"/>
<dbReference type="SUPFAM" id="SSF52047">
    <property type="entry name" value="RNI-like"/>
    <property type="match status" value="1"/>
</dbReference>
<sequence>MVPSSLGQGISNLHAGQRSHFDKLPIELVKTIFETYASYCDACPLTLGAVCKEWRRVAWSTPGVWTFLRMEIGLYEPRSWPLLYELLAEWLRRCQKLPLNIRFYAYSEDPRNPTKEDSEVHNGARLVELLNQYSGQWRSVDILLPERLMALLGSSASCVNSKLYSLSLAMPIKDSDQTPCVKPALGGFTPRIVSIIGFHLNPDSLTWTNVTDLLIAFPNVEDVHHIFQSAERLQKCVFLSVCFNSYNSLRKLCKNPVNHLQLKILEIGFASQEVETFFMDVFTFPNLTSFIPTGALEELRTLGAEHLIKFLERHSKTLREMMLCLDDYTFEDAIAILHLLGSFEKLEELRIAGGSNKSIVMSSLCELLEGHLPSDDRADPILSEPLFPSLRVFSRTGYDSFPWRMLVSLLFPLSLLENRRRPLRMIRVDCICHWGEALKYIPQDVLSILSEFCDEIEFKIIKTMYNQGAHVEKRIDWWQASVNNLLV</sequence>
<dbReference type="SUPFAM" id="SSF81383">
    <property type="entry name" value="F-box domain"/>
    <property type="match status" value="1"/>
</dbReference>
<accession>A0A409X170</accession>
<proteinExistence type="predicted"/>
<comment type="caution">
    <text evidence="1">The sequence shown here is derived from an EMBL/GenBank/DDBJ whole genome shotgun (WGS) entry which is preliminary data.</text>
</comment>
<evidence type="ECO:0000313" key="1">
    <source>
        <dbReference type="EMBL" id="PPQ84449.1"/>
    </source>
</evidence>
<gene>
    <name evidence="1" type="ORF">CVT26_007492</name>
</gene>
<name>A0A409X170_9AGAR</name>
<dbReference type="InParanoid" id="A0A409X170"/>
<dbReference type="EMBL" id="NHYE01004468">
    <property type="protein sequence ID" value="PPQ84449.1"/>
    <property type="molecule type" value="Genomic_DNA"/>
</dbReference>
<dbReference type="OrthoDB" id="2269034at2759"/>
<dbReference type="Proteomes" id="UP000284706">
    <property type="component" value="Unassembled WGS sequence"/>
</dbReference>
<dbReference type="Gene3D" id="1.20.1280.50">
    <property type="match status" value="1"/>
</dbReference>
<organism evidence="1 2">
    <name type="scientific">Gymnopilus dilepis</name>
    <dbReference type="NCBI Taxonomy" id="231916"/>
    <lineage>
        <taxon>Eukaryota</taxon>
        <taxon>Fungi</taxon>
        <taxon>Dikarya</taxon>
        <taxon>Basidiomycota</taxon>
        <taxon>Agaricomycotina</taxon>
        <taxon>Agaricomycetes</taxon>
        <taxon>Agaricomycetidae</taxon>
        <taxon>Agaricales</taxon>
        <taxon>Agaricineae</taxon>
        <taxon>Hymenogastraceae</taxon>
        <taxon>Gymnopilus</taxon>
    </lineage>
</organism>
<evidence type="ECO:0000313" key="2">
    <source>
        <dbReference type="Proteomes" id="UP000284706"/>
    </source>
</evidence>
<protein>
    <submittedName>
        <fullName evidence="1">Uncharacterized protein</fullName>
    </submittedName>
</protein>
<keyword evidence="2" id="KW-1185">Reference proteome</keyword>
<reference evidence="1 2" key="1">
    <citation type="journal article" date="2018" name="Evol. Lett.">
        <title>Horizontal gene cluster transfer increased hallucinogenic mushroom diversity.</title>
        <authorList>
            <person name="Reynolds H.T."/>
            <person name="Vijayakumar V."/>
            <person name="Gluck-Thaler E."/>
            <person name="Korotkin H.B."/>
            <person name="Matheny P.B."/>
            <person name="Slot J.C."/>
        </authorList>
    </citation>
    <scope>NUCLEOTIDE SEQUENCE [LARGE SCALE GENOMIC DNA]</scope>
    <source>
        <strain evidence="1 2">SRW20</strain>
    </source>
</reference>
<dbReference type="InterPro" id="IPR036047">
    <property type="entry name" value="F-box-like_dom_sf"/>
</dbReference>